<dbReference type="RefSeq" id="XP_064657137.1">
    <property type="nucleotide sequence ID" value="XM_064804367.1"/>
</dbReference>
<organism evidence="10 11">
    <name type="scientific">Saxophila tyrrhenica</name>
    <dbReference type="NCBI Taxonomy" id="1690608"/>
    <lineage>
        <taxon>Eukaryota</taxon>
        <taxon>Fungi</taxon>
        <taxon>Dikarya</taxon>
        <taxon>Ascomycota</taxon>
        <taxon>Pezizomycotina</taxon>
        <taxon>Dothideomycetes</taxon>
        <taxon>Dothideomycetidae</taxon>
        <taxon>Mycosphaerellales</taxon>
        <taxon>Extremaceae</taxon>
        <taxon>Saxophila</taxon>
    </lineage>
</organism>
<proteinExistence type="inferred from homology"/>
<accession>A0AAV9P3X5</accession>
<dbReference type="GeneID" id="89928466"/>
<protein>
    <recommendedName>
        <fullName evidence="9">Peptidase S26 domain-containing protein</fullName>
    </recommendedName>
</protein>
<dbReference type="InterPro" id="IPR052064">
    <property type="entry name" value="Mito_IMP1_subunit"/>
</dbReference>
<gene>
    <name evidence="10" type="ORF">LTR77_007130</name>
</gene>
<dbReference type="GO" id="GO:0004252">
    <property type="term" value="F:serine-type endopeptidase activity"/>
    <property type="evidence" value="ECO:0007669"/>
    <property type="project" value="InterPro"/>
</dbReference>
<reference evidence="10 11" key="1">
    <citation type="submission" date="2023-08" db="EMBL/GenBank/DDBJ databases">
        <title>Black Yeasts Isolated from many extreme environments.</title>
        <authorList>
            <person name="Coleine C."/>
            <person name="Stajich J.E."/>
            <person name="Selbmann L."/>
        </authorList>
    </citation>
    <scope>NUCLEOTIDE SEQUENCE [LARGE SCALE GENOMIC DNA]</scope>
    <source>
        <strain evidence="10 11">CCFEE 5935</strain>
    </source>
</reference>
<feature type="domain" description="Peptidase S26" evidence="9">
    <location>
        <begin position="61"/>
        <end position="143"/>
    </location>
</feature>
<keyword evidence="8" id="KW-1133">Transmembrane helix</keyword>
<dbReference type="Proteomes" id="UP001337655">
    <property type="component" value="Unassembled WGS sequence"/>
</dbReference>
<dbReference type="PANTHER" id="PTHR12383">
    <property type="entry name" value="PROTEASE FAMILY S26 MITOCHONDRIAL INNER MEMBRANE PROTEASE-RELATED"/>
    <property type="match status" value="1"/>
</dbReference>
<evidence type="ECO:0000259" key="9">
    <source>
        <dbReference type="Pfam" id="PF10502"/>
    </source>
</evidence>
<keyword evidence="2" id="KW-0999">Mitochondrion inner membrane</keyword>
<name>A0AAV9P3X5_9PEZI</name>
<keyword evidence="8" id="KW-0812">Transmembrane</keyword>
<evidence type="ECO:0000256" key="2">
    <source>
        <dbReference type="ARBA" id="ARBA00022792"/>
    </source>
</evidence>
<evidence type="ECO:0000256" key="6">
    <source>
        <dbReference type="ARBA" id="ARBA00038445"/>
    </source>
</evidence>
<dbReference type="Pfam" id="PF10502">
    <property type="entry name" value="Peptidase_S26"/>
    <property type="match status" value="2"/>
</dbReference>
<evidence type="ECO:0000256" key="5">
    <source>
        <dbReference type="ARBA" id="ARBA00023136"/>
    </source>
</evidence>
<dbReference type="Gene3D" id="2.10.109.10">
    <property type="entry name" value="Umud Fragment, subunit A"/>
    <property type="match status" value="1"/>
</dbReference>
<dbReference type="GO" id="GO:0006465">
    <property type="term" value="P:signal peptide processing"/>
    <property type="evidence" value="ECO:0007669"/>
    <property type="project" value="InterPro"/>
</dbReference>
<comment type="subcellular location">
    <subcellularLocation>
        <location evidence="1">Mitochondrion inner membrane</location>
    </subcellularLocation>
</comment>
<keyword evidence="5 8" id="KW-0472">Membrane</keyword>
<evidence type="ECO:0000313" key="11">
    <source>
        <dbReference type="Proteomes" id="UP001337655"/>
    </source>
</evidence>
<dbReference type="AlphaFoldDB" id="A0AAV9P3X5"/>
<dbReference type="CDD" id="cd06530">
    <property type="entry name" value="S26_SPase_I"/>
    <property type="match status" value="1"/>
</dbReference>
<dbReference type="InterPro" id="IPR019533">
    <property type="entry name" value="Peptidase_S26"/>
</dbReference>
<dbReference type="SUPFAM" id="SSF51306">
    <property type="entry name" value="LexA/Signal peptidase"/>
    <property type="match status" value="1"/>
</dbReference>
<feature type="active site" evidence="7">
    <location>
        <position position="89"/>
    </location>
</feature>
<dbReference type="PRINTS" id="PR00727">
    <property type="entry name" value="LEADERPTASE"/>
</dbReference>
<comment type="caution">
    <text evidence="10">The sequence shown here is derived from an EMBL/GenBank/DDBJ whole genome shotgun (WGS) entry which is preliminary data.</text>
</comment>
<feature type="active site" evidence="7">
    <location>
        <position position="133"/>
    </location>
</feature>
<evidence type="ECO:0000256" key="3">
    <source>
        <dbReference type="ARBA" id="ARBA00022801"/>
    </source>
</evidence>
<evidence type="ECO:0000313" key="10">
    <source>
        <dbReference type="EMBL" id="KAK5167431.1"/>
    </source>
</evidence>
<evidence type="ECO:0000256" key="8">
    <source>
        <dbReference type="SAM" id="Phobius"/>
    </source>
</evidence>
<dbReference type="PANTHER" id="PTHR12383:SF16">
    <property type="entry name" value="MITOCHONDRIAL INNER MEMBRANE PROTEASE SUBUNIT 1"/>
    <property type="match status" value="1"/>
</dbReference>
<keyword evidence="4" id="KW-0496">Mitochondrion</keyword>
<keyword evidence="11" id="KW-1185">Reference proteome</keyword>
<feature type="domain" description="Peptidase S26" evidence="9">
    <location>
        <begin position="157"/>
        <end position="193"/>
    </location>
</feature>
<dbReference type="InterPro" id="IPR036286">
    <property type="entry name" value="LexA/Signal_pep-like_sf"/>
</dbReference>
<dbReference type="GO" id="GO:0042720">
    <property type="term" value="C:mitochondrial inner membrane peptidase complex"/>
    <property type="evidence" value="ECO:0007669"/>
    <property type="project" value="TreeGrafter"/>
</dbReference>
<evidence type="ECO:0000256" key="1">
    <source>
        <dbReference type="ARBA" id="ARBA00004273"/>
    </source>
</evidence>
<keyword evidence="3" id="KW-0378">Hydrolase</keyword>
<comment type="similarity">
    <text evidence="6">Belongs to the peptidase S26 family. IMP1 subfamily.</text>
</comment>
<dbReference type="InterPro" id="IPR000223">
    <property type="entry name" value="Pept_S26A_signal_pept_1"/>
</dbReference>
<dbReference type="GO" id="GO:0006627">
    <property type="term" value="P:protein processing involved in protein targeting to mitochondrion"/>
    <property type="evidence" value="ECO:0007669"/>
    <property type="project" value="TreeGrafter"/>
</dbReference>
<evidence type="ECO:0000256" key="7">
    <source>
        <dbReference type="PIRSR" id="PIRSR600223-1"/>
    </source>
</evidence>
<evidence type="ECO:0000256" key="4">
    <source>
        <dbReference type="ARBA" id="ARBA00023128"/>
    </source>
</evidence>
<feature type="transmembrane region" description="Helical" evidence="8">
    <location>
        <begin position="61"/>
        <end position="80"/>
    </location>
</feature>
<sequence length="219" mass="24565">MFRAGRGLRTLRCNQLFRPTLLQRTRLTSSTPPPPKASNAYPRPTRSQILLDRYARRSTTVVYILLGILLTGHILATYVVEVGWCYGISMLPSFASYGDVVFISKYHRRGRDIHVGDIVSYAHPIEEGERAIKRVLGMPGDFVLRDTPGKGKGVMLQVPKGHCWLGGENLTWSRDSRLFGPVPLALIKGRVTHRVPFGSWPVRLERGLTRADVEEDGVD</sequence>
<dbReference type="EMBL" id="JAVRRT010000011">
    <property type="protein sequence ID" value="KAK5167431.1"/>
    <property type="molecule type" value="Genomic_DNA"/>
</dbReference>